<keyword evidence="3" id="KW-1185">Reference proteome</keyword>
<dbReference type="EnsemblPlants" id="KEH16059">
    <property type="protein sequence ID" value="KEH16059"/>
    <property type="gene ID" value="MTR_0353s0030"/>
</dbReference>
<reference evidence="1 3" key="2">
    <citation type="journal article" date="2014" name="BMC Genomics">
        <title>An improved genome release (version Mt4.0) for the model legume Medicago truncatula.</title>
        <authorList>
            <person name="Tang H."/>
            <person name="Krishnakumar V."/>
            <person name="Bidwell S."/>
            <person name="Rosen B."/>
            <person name="Chan A."/>
            <person name="Zhou S."/>
            <person name="Gentzbittel L."/>
            <person name="Childs K.L."/>
            <person name="Yandell M."/>
            <person name="Gundlach H."/>
            <person name="Mayer K.F."/>
            <person name="Schwartz D.C."/>
            <person name="Town C.D."/>
        </authorList>
    </citation>
    <scope>GENOME REANNOTATION</scope>
    <source>
        <strain evidence="1">A17</strain>
        <strain evidence="2 3">cv. Jemalong A17</strain>
    </source>
</reference>
<dbReference type="HOGENOM" id="CLU_777534_0_0_1"/>
<evidence type="ECO:0000313" key="3">
    <source>
        <dbReference type="Proteomes" id="UP000002051"/>
    </source>
</evidence>
<evidence type="ECO:0000313" key="1">
    <source>
        <dbReference type="EMBL" id="KEH16059.1"/>
    </source>
</evidence>
<sequence>MDSLNDFADALRSLIGPGDRIRPFVCDGSPLACSVFIIGTNPASSLTEQFWAYWDDSTGFDKHHFMQAYSDSRRRRGKQVVSQTRNALEVLVKSCAPLRCLETNVFGEATATQAELLAAPIQGRSVLPFLVDAIKPKWIIAHGLVAGKAAAAYENSAHVVRLPHLRKCAHADLRRLGRRIVDSMLQSGALLADASAMPPTDSRGISPRASTQIRRPLDLIAGNRRNDRQYRLRLADAIRSVAREFQDSALETACDTELARLGSPTNSNPAALTNLINLAPINQLVDGAFSTIWIRDESRAGIFGRKKVDNTVASLGDANVSVLVDEFNAILAGGETVDVEVAGTRYGITKAAVVGGT</sequence>
<reference evidence="1 3" key="1">
    <citation type="journal article" date="2011" name="Nature">
        <title>The Medicago genome provides insight into the evolution of rhizobial symbioses.</title>
        <authorList>
            <person name="Young N.D."/>
            <person name="Debelle F."/>
            <person name="Oldroyd G.E."/>
            <person name="Geurts R."/>
            <person name="Cannon S.B."/>
            <person name="Udvardi M.K."/>
            <person name="Benedito V.A."/>
            <person name="Mayer K.F."/>
            <person name="Gouzy J."/>
            <person name="Schoof H."/>
            <person name="Van de Peer Y."/>
            <person name="Proost S."/>
            <person name="Cook D.R."/>
            <person name="Meyers B.C."/>
            <person name="Spannagl M."/>
            <person name="Cheung F."/>
            <person name="De Mita S."/>
            <person name="Krishnakumar V."/>
            <person name="Gundlach H."/>
            <person name="Zhou S."/>
            <person name="Mudge J."/>
            <person name="Bharti A.K."/>
            <person name="Murray J.D."/>
            <person name="Naoumkina M.A."/>
            <person name="Rosen B."/>
            <person name="Silverstein K.A."/>
            <person name="Tang H."/>
            <person name="Rombauts S."/>
            <person name="Zhao P.X."/>
            <person name="Zhou P."/>
            <person name="Barbe V."/>
            <person name="Bardou P."/>
            <person name="Bechner M."/>
            <person name="Bellec A."/>
            <person name="Berger A."/>
            <person name="Berges H."/>
            <person name="Bidwell S."/>
            <person name="Bisseling T."/>
            <person name="Choisne N."/>
            <person name="Couloux A."/>
            <person name="Denny R."/>
            <person name="Deshpande S."/>
            <person name="Dai X."/>
            <person name="Doyle J.J."/>
            <person name="Dudez A.M."/>
            <person name="Farmer A.D."/>
            <person name="Fouteau S."/>
            <person name="Franken C."/>
            <person name="Gibelin C."/>
            <person name="Gish J."/>
            <person name="Goldstein S."/>
            <person name="Gonzalez A.J."/>
            <person name="Green P.J."/>
            <person name="Hallab A."/>
            <person name="Hartog M."/>
            <person name="Hua A."/>
            <person name="Humphray S.J."/>
            <person name="Jeong D.H."/>
            <person name="Jing Y."/>
            <person name="Jocker A."/>
            <person name="Kenton S.M."/>
            <person name="Kim D.J."/>
            <person name="Klee K."/>
            <person name="Lai H."/>
            <person name="Lang C."/>
            <person name="Lin S."/>
            <person name="Macmil S.L."/>
            <person name="Magdelenat G."/>
            <person name="Matthews L."/>
            <person name="McCorrison J."/>
            <person name="Monaghan E.L."/>
            <person name="Mun J.H."/>
            <person name="Najar F.Z."/>
            <person name="Nicholson C."/>
            <person name="Noirot C."/>
            <person name="O'Bleness M."/>
            <person name="Paule C.R."/>
            <person name="Poulain J."/>
            <person name="Prion F."/>
            <person name="Qin B."/>
            <person name="Qu C."/>
            <person name="Retzel E.F."/>
            <person name="Riddle C."/>
            <person name="Sallet E."/>
            <person name="Samain S."/>
            <person name="Samson N."/>
            <person name="Sanders I."/>
            <person name="Saurat O."/>
            <person name="Scarpelli C."/>
            <person name="Schiex T."/>
            <person name="Segurens B."/>
            <person name="Severin A.J."/>
            <person name="Sherrier D.J."/>
            <person name="Shi R."/>
            <person name="Sims S."/>
            <person name="Singer S.R."/>
            <person name="Sinharoy S."/>
            <person name="Sterck L."/>
            <person name="Viollet A."/>
            <person name="Wang B.B."/>
            <person name="Wang K."/>
            <person name="Wang M."/>
            <person name="Wang X."/>
            <person name="Warfsmann J."/>
            <person name="Weissenbach J."/>
            <person name="White D.D."/>
            <person name="White J.D."/>
            <person name="Wiley G.B."/>
            <person name="Wincker P."/>
            <person name="Xing Y."/>
            <person name="Yang L."/>
            <person name="Yao Z."/>
            <person name="Ying F."/>
            <person name="Zhai J."/>
            <person name="Zhou L."/>
            <person name="Zuber A."/>
            <person name="Denarie J."/>
            <person name="Dixon R.A."/>
            <person name="May G.D."/>
            <person name="Schwartz D.C."/>
            <person name="Rogers J."/>
            <person name="Quetier F."/>
            <person name="Town C.D."/>
            <person name="Roe B.A."/>
        </authorList>
    </citation>
    <scope>NUCLEOTIDE SEQUENCE [LARGE SCALE GENOMIC DNA]</scope>
    <source>
        <strain evidence="1">A17</strain>
        <strain evidence="2 3">cv. Jemalong A17</strain>
    </source>
</reference>
<reference evidence="2" key="3">
    <citation type="submission" date="2015-06" db="UniProtKB">
        <authorList>
            <consortium name="EnsemblPlants"/>
        </authorList>
    </citation>
    <scope>IDENTIFICATION</scope>
    <source>
        <strain evidence="2">cv. Jemalong A17</strain>
    </source>
</reference>
<protein>
    <submittedName>
        <fullName evidence="1 2">Uncharacterized protein</fullName>
    </submittedName>
</protein>
<evidence type="ECO:0000313" key="2">
    <source>
        <dbReference type="EnsemblPlants" id="KEH16059"/>
    </source>
</evidence>
<name>A0A072TES3_MEDTR</name>
<organism evidence="1 3">
    <name type="scientific">Medicago truncatula</name>
    <name type="common">Barrel medic</name>
    <name type="synonym">Medicago tribuloides</name>
    <dbReference type="NCBI Taxonomy" id="3880"/>
    <lineage>
        <taxon>Eukaryota</taxon>
        <taxon>Viridiplantae</taxon>
        <taxon>Streptophyta</taxon>
        <taxon>Embryophyta</taxon>
        <taxon>Tracheophyta</taxon>
        <taxon>Spermatophyta</taxon>
        <taxon>Magnoliopsida</taxon>
        <taxon>eudicotyledons</taxon>
        <taxon>Gunneridae</taxon>
        <taxon>Pentapetalae</taxon>
        <taxon>rosids</taxon>
        <taxon>fabids</taxon>
        <taxon>Fabales</taxon>
        <taxon>Fabaceae</taxon>
        <taxon>Papilionoideae</taxon>
        <taxon>50 kb inversion clade</taxon>
        <taxon>NPAAA clade</taxon>
        <taxon>Hologalegina</taxon>
        <taxon>IRL clade</taxon>
        <taxon>Trifolieae</taxon>
        <taxon>Medicago</taxon>
    </lineage>
</organism>
<dbReference type="AlphaFoldDB" id="A0A072TES3"/>
<dbReference type="Proteomes" id="UP000002051">
    <property type="component" value="Unassembled WGS sequence"/>
</dbReference>
<gene>
    <name evidence="1" type="ORF">MTR_0353s0030</name>
</gene>
<accession>A0A072TES3</accession>
<dbReference type="EMBL" id="KL403078">
    <property type="protein sequence ID" value="KEH16059.1"/>
    <property type="molecule type" value="Genomic_DNA"/>
</dbReference>
<feature type="non-terminal residue" evidence="1">
    <location>
        <position position="357"/>
    </location>
</feature>
<proteinExistence type="predicted"/>